<keyword evidence="12" id="KW-1185">Reference proteome</keyword>
<dbReference type="GO" id="GO:0015421">
    <property type="term" value="F:ABC-type oligopeptide transporter activity"/>
    <property type="evidence" value="ECO:0007669"/>
    <property type="project" value="TreeGrafter"/>
</dbReference>
<keyword evidence="3" id="KW-0547">Nucleotide-binding</keyword>
<dbReference type="SMART" id="SM00382">
    <property type="entry name" value="AAA"/>
    <property type="match status" value="1"/>
</dbReference>
<feature type="transmembrane region" description="Helical" evidence="8">
    <location>
        <begin position="135"/>
        <end position="158"/>
    </location>
</feature>
<dbReference type="InterPro" id="IPR039421">
    <property type="entry name" value="Type_1_exporter"/>
</dbReference>
<feature type="transmembrane region" description="Helical" evidence="8">
    <location>
        <begin position="164"/>
        <end position="184"/>
    </location>
</feature>
<dbReference type="InterPro" id="IPR011527">
    <property type="entry name" value="ABC1_TM_dom"/>
</dbReference>
<dbReference type="NCBIfam" id="TIGR02868">
    <property type="entry name" value="CydC"/>
    <property type="match status" value="1"/>
</dbReference>
<comment type="caution">
    <text evidence="11">The sequence shown here is derived from an EMBL/GenBank/DDBJ whole genome shotgun (WGS) entry which is preliminary data.</text>
</comment>
<feature type="transmembrane region" description="Helical" evidence="8">
    <location>
        <begin position="251"/>
        <end position="269"/>
    </location>
</feature>
<evidence type="ECO:0000256" key="1">
    <source>
        <dbReference type="ARBA" id="ARBA00004651"/>
    </source>
</evidence>
<dbReference type="InterPro" id="IPR027417">
    <property type="entry name" value="P-loop_NTPase"/>
</dbReference>
<dbReference type="GO" id="GO:0005886">
    <property type="term" value="C:plasma membrane"/>
    <property type="evidence" value="ECO:0007669"/>
    <property type="project" value="UniProtKB-SubCell"/>
</dbReference>
<evidence type="ECO:0000256" key="4">
    <source>
        <dbReference type="ARBA" id="ARBA00022840"/>
    </source>
</evidence>
<dbReference type="GO" id="GO:0016887">
    <property type="term" value="F:ATP hydrolysis activity"/>
    <property type="evidence" value="ECO:0007669"/>
    <property type="project" value="InterPro"/>
</dbReference>
<proteinExistence type="predicted"/>
<dbReference type="PANTHER" id="PTHR43394">
    <property type="entry name" value="ATP-DEPENDENT PERMEASE MDL1, MITOCHONDRIAL"/>
    <property type="match status" value="1"/>
</dbReference>
<evidence type="ECO:0000259" key="10">
    <source>
        <dbReference type="PROSITE" id="PS50929"/>
    </source>
</evidence>
<evidence type="ECO:0000256" key="7">
    <source>
        <dbReference type="SAM" id="Coils"/>
    </source>
</evidence>
<keyword evidence="7" id="KW-0175">Coiled coil</keyword>
<keyword evidence="2 8" id="KW-0812">Transmembrane</keyword>
<feature type="domain" description="ABC transporter" evidence="9">
    <location>
        <begin position="338"/>
        <end position="548"/>
    </location>
</feature>
<sequence>MSDLWPFIRLFARHKWPMLFGVLLAIITLIASIGLLTLSGWFLAASASAGLVIATRGQFNYLYPSAGVRGFSLLRTVARWAERVVSHDATFRILTLLRGRFFEALLPLPAKDRQSLRSGDLLNRMVSDVDTLDHIYLRLISPLIAAVVAIAGCVLFLSWFDIELALVLGAVLVGLLLTLPMLFYKLGKRPGEKLGDATQSLRQDLNDTLSAHTELSVYGAMDEQRHKVAESEQQLLDAQKRLNGLTALSQFLLQLLNGWTLVLMLYLGADQIGALAPPGPLLALVGFLTLASFEAIIPVAGAFQHLSHTLSAARRLNPILNHAPTQTFGDQPWTEGVLRMEALNFSYPGAINPALSDCQLELHPGEKIAIVGKTGCGKSTLLQLISREWQPNSGRITLADTPLNTISEASLRANLCVIEQKVHIFNATLADNLRIAATGASEAELVTVLSRVGLDHLLETKGLSLWLGDGGRPLSGGEARRIGLARALLHPGKWLLMDEPTEGLDNDTEQKVLDELLDSDRSVIYVTHKQAGLERMDRVLTMHQGQFG</sequence>
<dbReference type="GO" id="GO:0005524">
    <property type="term" value="F:ATP binding"/>
    <property type="evidence" value="ECO:0007669"/>
    <property type="project" value="UniProtKB-KW"/>
</dbReference>
<dbReference type="RefSeq" id="WP_136864126.1">
    <property type="nucleotide sequence ID" value="NZ_SWCJ01000012.1"/>
</dbReference>
<dbReference type="InterPro" id="IPR003439">
    <property type="entry name" value="ABC_transporter-like_ATP-bd"/>
</dbReference>
<dbReference type="GO" id="GO:0045454">
    <property type="term" value="P:cell redox homeostasis"/>
    <property type="evidence" value="ECO:0007669"/>
    <property type="project" value="InterPro"/>
</dbReference>
<dbReference type="Gene3D" id="3.40.50.300">
    <property type="entry name" value="P-loop containing nucleotide triphosphate hydrolases"/>
    <property type="match status" value="1"/>
</dbReference>
<dbReference type="GO" id="GO:0034775">
    <property type="term" value="P:glutathione transmembrane transport"/>
    <property type="evidence" value="ECO:0007669"/>
    <property type="project" value="InterPro"/>
</dbReference>
<dbReference type="EMBL" id="SWCJ01000012">
    <property type="protein sequence ID" value="TKB53259.1"/>
    <property type="molecule type" value="Genomic_DNA"/>
</dbReference>
<feature type="transmembrane region" description="Helical" evidence="8">
    <location>
        <begin position="20"/>
        <end position="44"/>
    </location>
</feature>
<evidence type="ECO:0000256" key="6">
    <source>
        <dbReference type="ARBA" id="ARBA00023136"/>
    </source>
</evidence>
<dbReference type="InterPro" id="IPR014223">
    <property type="entry name" value="ABC_CydC/D"/>
</dbReference>
<evidence type="ECO:0000256" key="2">
    <source>
        <dbReference type="ARBA" id="ARBA00022692"/>
    </source>
</evidence>
<dbReference type="SUPFAM" id="SSF90123">
    <property type="entry name" value="ABC transporter transmembrane region"/>
    <property type="match status" value="1"/>
</dbReference>
<feature type="transmembrane region" description="Helical" evidence="8">
    <location>
        <begin position="281"/>
        <end position="306"/>
    </location>
</feature>
<protein>
    <submittedName>
        <fullName evidence="11">Cysteine/glutathione ABC transporter ATP-binding protein/permease CydC</fullName>
    </submittedName>
</protein>
<dbReference type="Proteomes" id="UP000305675">
    <property type="component" value="Unassembled WGS sequence"/>
</dbReference>
<comment type="subcellular location">
    <subcellularLocation>
        <location evidence="1">Cell membrane</location>
        <topology evidence="1">Multi-pass membrane protein</topology>
    </subcellularLocation>
</comment>
<dbReference type="InterPro" id="IPR036640">
    <property type="entry name" value="ABC1_TM_sf"/>
</dbReference>
<dbReference type="PROSITE" id="PS00211">
    <property type="entry name" value="ABC_TRANSPORTER_1"/>
    <property type="match status" value="1"/>
</dbReference>
<gene>
    <name evidence="11" type="primary">cydC</name>
    <name evidence="11" type="ORF">FCL42_14390</name>
</gene>
<dbReference type="SUPFAM" id="SSF52540">
    <property type="entry name" value="P-loop containing nucleoside triphosphate hydrolases"/>
    <property type="match status" value="1"/>
</dbReference>
<name>A0A4U1BN17_9GAMM</name>
<evidence type="ECO:0000256" key="8">
    <source>
        <dbReference type="SAM" id="Phobius"/>
    </source>
</evidence>
<evidence type="ECO:0000313" key="11">
    <source>
        <dbReference type="EMBL" id="TKB53259.1"/>
    </source>
</evidence>
<evidence type="ECO:0000259" key="9">
    <source>
        <dbReference type="PROSITE" id="PS50893"/>
    </source>
</evidence>
<dbReference type="CDD" id="cd18585">
    <property type="entry name" value="ABC_6TM_CydC"/>
    <property type="match status" value="1"/>
</dbReference>
<dbReference type="CDD" id="cd03228">
    <property type="entry name" value="ABCC_MRP_Like"/>
    <property type="match status" value="1"/>
</dbReference>
<dbReference type="PANTHER" id="PTHR43394:SF1">
    <property type="entry name" value="ATP-BINDING CASSETTE SUB-FAMILY B MEMBER 10, MITOCHONDRIAL"/>
    <property type="match status" value="1"/>
</dbReference>
<keyword evidence="5 8" id="KW-1133">Transmembrane helix</keyword>
<dbReference type="Pfam" id="PF00664">
    <property type="entry name" value="ABC_membrane"/>
    <property type="match status" value="1"/>
</dbReference>
<reference evidence="11 12" key="1">
    <citation type="submission" date="2019-04" db="EMBL/GenBank/DDBJ databases">
        <authorList>
            <person name="Hwang J.C."/>
        </authorList>
    </citation>
    <scope>NUCLEOTIDE SEQUENCE [LARGE SCALE GENOMIC DNA]</scope>
    <source>
        <strain evidence="11 12">IMCC35002</strain>
    </source>
</reference>
<dbReference type="InterPro" id="IPR017871">
    <property type="entry name" value="ABC_transporter-like_CS"/>
</dbReference>
<dbReference type="Gene3D" id="1.20.1560.10">
    <property type="entry name" value="ABC transporter type 1, transmembrane domain"/>
    <property type="match status" value="1"/>
</dbReference>
<dbReference type="OrthoDB" id="9802264at2"/>
<evidence type="ECO:0000256" key="5">
    <source>
        <dbReference type="ARBA" id="ARBA00022989"/>
    </source>
</evidence>
<feature type="domain" description="ABC transmembrane type-1" evidence="10">
    <location>
        <begin position="19"/>
        <end position="272"/>
    </location>
</feature>
<evidence type="ECO:0000256" key="3">
    <source>
        <dbReference type="ARBA" id="ARBA00022741"/>
    </source>
</evidence>
<keyword evidence="4 11" id="KW-0067">ATP-binding</keyword>
<organism evidence="11 12">
    <name type="scientific">Ferrimonas aestuarii</name>
    <dbReference type="NCBI Taxonomy" id="2569539"/>
    <lineage>
        <taxon>Bacteria</taxon>
        <taxon>Pseudomonadati</taxon>
        <taxon>Pseudomonadota</taxon>
        <taxon>Gammaproteobacteria</taxon>
        <taxon>Alteromonadales</taxon>
        <taxon>Ferrimonadaceae</taxon>
        <taxon>Ferrimonas</taxon>
    </lineage>
</organism>
<keyword evidence="6 8" id="KW-0472">Membrane</keyword>
<dbReference type="PROSITE" id="PS50893">
    <property type="entry name" value="ABC_TRANSPORTER_2"/>
    <property type="match status" value="1"/>
</dbReference>
<dbReference type="Pfam" id="PF00005">
    <property type="entry name" value="ABC_tran"/>
    <property type="match status" value="1"/>
</dbReference>
<feature type="coiled-coil region" evidence="7">
    <location>
        <begin position="221"/>
        <end position="248"/>
    </location>
</feature>
<dbReference type="AlphaFoldDB" id="A0A4U1BN17"/>
<dbReference type="NCBIfam" id="NF008364">
    <property type="entry name" value="PRK11160.1"/>
    <property type="match status" value="1"/>
</dbReference>
<dbReference type="PROSITE" id="PS50929">
    <property type="entry name" value="ABC_TM1F"/>
    <property type="match status" value="1"/>
</dbReference>
<evidence type="ECO:0000313" key="12">
    <source>
        <dbReference type="Proteomes" id="UP000305675"/>
    </source>
</evidence>
<dbReference type="InterPro" id="IPR003593">
    <property type="entry name" value="AAA+_ATPase"/>
</dbReference>
<accession>A0A4U1BN17</accession>